<gene>
    <name evidence="4" type="ORF">J3U88_21900</name>
</gene>
<accession>A0A8J7U5S1</accession>
<keyword evidence="3" id="KW-1133">Transmembrane helix</keyword>
<name>A0A8J7U5S1_9BACT</name>
<proteinExistence type="predicted"/>
<evidence type="ECO:0000256" key="3">
    <source>
        <dbReference type="SAM" id="Phobius"/>
    </source>
</evidence>
<sequence>MEQQSASSSAKFCPACGAAREPGASFCHQCGTAFAKSGESQRAFFVVAALVLVLSGLVFFYVEKIYDPQFQTSPAHHAHDGHDHDDHDGHDHGPLDNARMRELKAAAASGNAADLILLAEYQIERSMDDPPYLRQAAQSLEKVVELYPTHAYSLRLLGNIYFQLKEPELSSKNYLRYLRVMPTDANALTDLGTQYLAMGRTDTAIESYQHALKLFPNLYHAQFNLSVAYTELGDEVSAEEARQAANDIERRVGKIMAPVPEVSRLPEGLAVRAPASDGPFSALRTYFAEHPIIGPKMVDFNIEDKHATLVLSNFPMEQMPPFAREKFDTNVKTQLAALEGAELTIRDADGNKVLATYTN</sequence>
<dbReference type="Pfam" id="PF13432">
    <property type="entry name" value="TPR_16"/>
    <property type="match status" value="1"/>
</dbReference>
<dbReference type="InterPro" id="IPR019734">
    <property type="entry name" value="TPR_rpt"/>
</dbReference>
<keyword evidence="1" id="KW-0802">TPR repeat</keyword>
<dbReference type="Proteomes" id="UP000664417">
    <property type="component" value="Unassembled WGS sequence"/>
</dbReference>
<keyword evidence="5" id="KW-1185">Reference proteome</keyword>
<dbReference type="AlphaFoldDB" id="A0A8J7U5S1"/>
<dbReference type="Gene3D" id="1.25.40.10">
    <property type="entry name" value="Tetratricopeptide repeat domain"/>
    <property type="match status" value="1"/>
</dbReference>
<dbReference type="PANTHER" id="PTHR44998">
    <property type="match status" value="1"/>
</dbReference>
<feature type="transmembrane region" description="Helical" evidence="3">
    <location>
        <begin position="43"/>
        <end position="62"/>
    </location>
</feature>
<dbReference type="InterPro" id="IPR011990">
    <property type="entry name" value="TPR-like_helical_dom_sf"/>
</dbReference>
<comment type="caution">
    <text evidence="4">The sequence shown here is derived from an EMBL/GenBank/DDBJ whole genome shotgun (WGS) entry which is preliminary data.</text>
</comment>
<reference evidence="4" key="1">
    <citation type="submission" date="2021-03" db="EMBL/GenBank/DDBJ databases">
        <authorList>
            <person name="Wang G."/>
        </authorList>
    </citation>
    <scope>NUCLEOTIDE SEQUENCE</scope>
    <source>
        <strain evidence="4">KCTC 12899</strain>
    </source>
</reference>
<keyword evidence="3" id="KW-0472">Membrane</keyword>
<keyword evidence="3" id="KW-0812">Transmembrane</keyword>
<evidence type="ECO:0000313" key="5">
    <source>
        <dbReference type="Proteomes" id="UP000664417"/>
    </source>
</evidence>
<feature type="region of interest" description="Disordered" evidence="2">
    <location>
        <begin position="73"/>
        <end position="96"/>
    </location>
</feature>
<protein>
    <submittedName>
        <fullName evidence="4">Tetratricopeptide repeat protein</fullName>
    </submittedName>
</protein>
<dbReference type="EMBL" id="JAFREP010000022">
    <property type="protein sequence ID" value="MBO1321149.1"/>
    <property type="molecule type" value="Genomic_DNA"/>
</dbReference>
<organism evidence="4 5">
    <name type="scientific">Acanthopleuribacter pedis</name>
    <dbReference type="NCBI Taxonomy" id="442870"/>
    <lineage>
        <taxon>Bacteria</taxon>
        <taxon>Pseudomonadati</taxon>
        <taxon>Acidobacteriota</taxon>
        <taxon>Holophagae</taxon>
        <taxon>Acanthopleuribacterales</taxon>
        <taxon>Acanthopleuribacteraceae</taxon>
        <taxon>Acanthopleuribacter</taxon>
    </lineage>
</organism>
<evidence type="ECO:0000256" key="1">
    <source>
        <dbReference type="PROSITE-ProRule" id="PRU00339"/>
    </source>
</evidence>
<evidence type="ECO:0000256" key="2">
    <source>
        <dbReference type="SAM" id="MobiDB-lite"/>
    </source>
</evidence>
<dbReference type="RefSeq" id="WP_207861124.1">
    <property type="nucleotide sequence ID" value="NZ_JAFREP010000022.1"/>
</dbReference>
<evidence type="ECO:0000313" key="4">
    <source>
        <dbReference type="EMBL" id="MBO1321149.1"/>
    </source>
</evidence>
<dbReference type="PROSITE" id="PS50005">
    <property type="entry name" value="TPR"/>
    <property type="match status" value="1"/>
</dbReference>
<dbReference type="PROSITE" id="PS50293">
    <property type="entry name" value="TPR_REGION"/>
    <property type="match status" value="1"/>
</dbReference>
<dbReference type="SUPFAM" id="SSF48452">
    <property type="entry name" value="TPR-like"/>
    <property type="match status" value="1"/>
</dbReference>
<dbReference type="PANTHER" id="PTHR44998:SF1">
    <property type="entry name" value="UDP-N-ACETYLGLUCOSAMINE--PEPTIDE N-ACETYLGLUCOSAMINYLTRANSFERASE 110 KDA SUBUNIT"/>
    <property type="match status" value="1"/>
</dbReference>
<feature type="repeat" description="TPR" evidence="1">
    <location>
        <begin position="185"/>
        <end position="218"/>
    </location>
</feature>
<feature type="compositionally biased region" description="Basic and acidic residues" evidence="2">
    <location>
        <begin position="77"/>
        <end position="96"/>
    </location>
</feature>
<dbReference type="SMART" id="SM00028">
    <property type="entry name" value="TPR"/>
    <property type="match status" value="2"/>
</dbReference>